<feature type="domain" description="Beta-lactamase-related" evidence="2">
    <location>
        <begin position="64"/>
        <end position="372"/>
    </location>
</feature>
<dbReference type="GO" id="GO:0009002">
    <property type="term" value="F:serine-type D-Ala-D-Ala carboxypeptidase activity"/>
    <property type="evidence" value="ECO:0007669"/>
    <property type="project" value="UniProtKB-EC"/>
</dbReference>
<evidence type="ECO:0000256" key="1">
    <source>
        <dbReference type="SAM" id="SignalP"/>
    </source>
</evidence>
<feature type="signal peptide" evidence="1">
    <location>
        <begin position="1"/>
        <end position="38"/>
    </location>
</feature>
<comment type="caution">
    <text evidence="3">The sequence shown here is derived from an EMBL/GenBank/DDBJ whole genome shotgun (WGS) entry which is preliminary data.</text>
</comment>
<keyword evidence="3" id="KW-0645">Protease</keyword>
<dbReference type="EC" id="3.4.16.4" evidence="3"/>
<dbReference type="Proteomes" id="UP000573327">
    <property type="component" value="Unassembled WGS sequence"/>
</dbReference>
<feature type="chain" id="PRO_5031044138" evidence="1">
    <location>
        <begin position="39"/>
        <end position="399"/>
    </location>
</feature>
<keyword evidence="3" id="KW-0121">Carboxypeptidase</keyword>
<dbReference type="Gene3D" id="3.40.710.10">
    <property type="entry name" value="DD-peptidase/beta-lactamase superfamily"/>
    <property type="match status" value="1"/>
</dbReference>
<keyword evidence="1" id="KW-0732">Signal</keyword>
<evidence type="ECO:0000259" key="2">
    <source>
        <dbReference type="Pfam" id="PF00144"/>
    </source>
</evidence>
<organism evidence="3 4">
    <name type="scientific">Kitasatospora gansuensis</name>
    <dbReference type="NCBI Taxonomy" id="258050"/>
    <lineage>
        <taxon>Bacteria</taxon>
        <taxon>Bacillati</taxon>
        <taxon>Actinomycetota</taxon>
        <taxon>Actinomycetes</taxon>
        <taxon>Kitasatosporales</taxon>
        <taxon>Streptomycetaceae</taxon>
        <taxon>Kitasatospora</taxon>
    </lineage>
</organism>
<name>A0A7W7S6Q7_9ACTN</name>
<protein>
    <submittedName>
        <fullName evidence="3">D-alanyl-D-alanine carboxypeptidase</fullName>
        <ecNumber evidence="3">3.4.16.4</ecNumber>
    </submittedName>
</protein>
<reference evidence="3 4" key="1">
    <citation type="submission" date="2020-08" db="EMBL/GenBank/DDBJ databases">
        <title>Sequencing the genomes of 1000 actinobacteria strains.</title>
        <authorList>
            <person name="Klenk H.-P."/>
        </authorList>
    </citation>
    <scope>NUCLEOTIDE SEQUENCE [LARGE SCALE GENOMIC DNA]</scope>
    <source>
        <strain evidence="3 4">DSM 44786</strain>
    </source>
</reference>
<dbReference type="PANTHER" id="PTHR46825:SF7">
    <property type="entry name" value="D-ALANYL-D-ALANINE CARBOXYPEPTIDASE"/>
    <property type="match status" value="1"/>
</dbReference>
<dbReference type="InterPro" id="IPR001466">
    <property type="entry name" value="Beta-lactam-related"/>
</dbReference>
<keyword evidence="3" id="KW-0378">Hydrolase</keyword>
<proteinExistence type="predicted"/>
<evidence type="ECO:0000313" key="3">
    <source>
        <dbReference type="EMBL" id="MBB4944732.1"/>
    </source>
</evidence>
<accession>A0A7W7S6Q7</accession>
<dbReference type="InterPro" id="IPR012338">
    <property type="entry name" value="Beta-lactam/transpept-like"/>
</dbReference>
<dbReference type="PANTHER" id="PTHR46825">
    <property type="entry name" value="D-ALANYL-D-ALANINE-CARBOXYPEPTIDASE/ENDOPEPTIDASE AMPH"/>
    <property type="match status" value="1"/>
</dbReference>
<dbReference type="InterPro" id="IPR050491">
    <property type="entry name" value="AmpC-like"/>
</dbReference>
<dbReference type="EMBL" id="JACHJR010000001">
    <property type="protein sequence ID" value="MBB4944732.1"/>
    <property type="molecule type" value="Genomic_DNA"/>
</dbReference>
<evidence type="ECO:0000313" key="4">
    <source>
        <dbReference type="Proteomes" id="UP000573327"/>
    </source>
</evidence>
<gene>
    <name evidence="3" type="ORF">F4556_000267</name>
</gene>
<dbReference type="RefSeq" id="WP_184910881.1">
    <property type="nucleotide sequence ID" value="NZ_JACHJR010000001.1"/>
</dbReference>
<dbReference type="SUPFAM" id="SSF56601">
    <property type="entry name" value="beta-lactamase/transpeptidase-like"/>
    <property type="match status" value="1"/>
</dbReference>
<dbReference type="Pfam" id="PF00144">
    <property type="entry name" value="Beta-lactamase"/>
    <property type="match status" value="1"/>
</dbReference>
<keyword evidence="4" id="KW-1185">Reference proteome</keyword>
<sequence>MPSASRPYALRRPRLRSTVVVLLATLALTGTAPAPALAPVGPSPSGEHELWRGLAELVGAPDGPPGAIAVLRVDGRTETYSAGIAELGRPERPQPDDHMRLASVSKAYSGAVALALVDCGLLSLDDTIAQRLPELPSHWGAVTLRDLLGHTSGLPDYPSAPAFQELLAADPHREFDSRKLLDFVADRPLQFQPGTTYRYVNSDNIAVALMAEAASGQRYEDLLQSSVFEPLGLHATSLPQGYALPEPYLHGYAGPPPGSPEQPEDVSTALGMSGLWAAGGMVSTPRELATFAGAYAGGRLISPETHEQQLSFRDGASQPSGPGRNEAGLAVFRYTTRCGVVYGHTGNFLGYTQLAVGTPDGRRSLSFSVTKQLGDTITPELVAQLRAVQEDFVCKLLED</sequence>
<dbReference type="AlphaFoldDB" id="A0A7W7S6Q7"/>